<dbReference type="EMBL" id="DRKP01000187">
    <property type="protein sequence ID" value="HEB97684.1"/>
    <property type="molecule type" value="Genomic_DNA"/>
</dbReference>
<dbReference type="PANTHER" id="PTHR35369">
    <property type="entry name" value="BLR3025 PROTEIN-RELATED"/>
    <property type="match status" value="1"/>
</dbReference>
<name>A0A831W4K8_9GAMM</name>
<dbReference type="PIRSF" id="PIRSF037290">
    <property type="entry name" value="UCP037290"/>
    <property type="match status" value="1"/>
</dbReference>
<dbReference type="Gene3D" id="3.40.50.300">
    <property type="entry name" value="P-loop containing nucleotide triphosphate hydrolases"/>
    <property type="match status" value="1"/>
</dbReference>
<dbReference type="PANTHER" id="PTHR35369:SF3">
    <property type="entry name" value="TRANSLESION DNA SYNTHESIS-ASSOCIATED PROTEIN IMUA"/>
    <property type="match status" value="1"/>
</dbReference>
<dbReference type="InterPro" id="IPR047610">
    <property type="entry name" value="ImuA_translesion"/>
</dbReference>
<protein>
    <submittedName>
        <fullName evidence="2">Translesion DNA synthesis-associated protein ImuA</fullName>
    </submittedName>
</protein>
<proteinExistence type="predicted"/>
<evidence type="ECO:0000256" key="1">
    <source>
        <dbReference type="ARBA" id="ARBA00022763"/>
    </source>
</evidence>
<dbReference type="SUPFAM" id="SSF52540">
    <property type="entry name" value="P-loop containing nucleoside triphosphate hydrolases"/>
    <property type="match status" value="1"/>
</dbReference>
<dbReference type="InterPro" id="IPR027417">
    <property type="entry name" value="P-loop_NTPase"/>
</dbReference>
<evidence type="ECO:0000313" key="2">
    <source>
        <dbReference type="EMBL" id="HEB97684.1"/>
    </source>
</evidence>
<dbReference type="InterPro" id="IPR050356">
    <property type="entry name" value="SulA_CellDiv_inhibitor"/>
</dbReference>
<organism evidence="2">
    <name type="scientific">Sedimenticola thiotaurini</name>
    <dbReference type="NCBI Taxonomy" id="1543721"/>
    <lineage>
        <taxon>Bacteria</taxon>
        <taxon>Pseudomonadati</taxon>
        <taxon>Pseudomonadota</taxon>
        <taxon>Gammaproteobacteria</taxon>
        <taxon>Chromatiales</taxon>
        <taxon>Sedimenticolaceae</taxon>
        <taxon>Sedimenticola</taxon>
    </lineage>
</organism>
<dbReference type="Pfam" id="PF03846">
    <property type="entry name" value="SulA"/>
    <property type="match status" value="1"/>
</dbReference>
<comment type="caution">
    <text evidence="2">The sequence shown here is derived from an EMBL/GenBank/DDBJ whole genome shotgun (WGS) entry which is preliminary data.</text>
</comment>
<sequence>MSANLERLLQHHPELRRGPGMAAAPEKGIPTGFPVLDRQLPGGGWPGRAITELLVGGGGAHALGLLLPALARLSREGRWIVLVAPPWLPYAPALQAAGVDLARLLLVEPAAEPDRLWALEQALRSGGCSAVLAWPRRLRPSALRRLQLAAEAGAAGGFLFRPFAAAAEHSPAALRLRLAPAGDGWEIDLLKRRGGWPLSGIRLPLRPAE</sequence>
<dbReference type="GO" id="GO:0051782">
    <property type="term" value="P:negative regulation of cell division"/>
    <property type="evidence" value="ECO:0007669"/>
    <property type="project" value="InterPro"/>
</dbReference>
<dbReference type="InterPro" id="IPR017166">
    <property type="entry name" value="UCP037290"/>
</dbReference>
<keyword evidence="1" id="KW-0227">DNA damage</keyword>
<dbReference type="GO" id="GO:0006281">
    <property type="term" value="P:DNA repair"/>
    <property type="evidence" value="ECO:0007669"/>
    <property type="project" value="TreeGrafter"/>
</dbReference>
<dbReference type="GO" id="GO:0009432">
    <property type="term" value="P:SOS response"/>
    <property type="evidence" value="ECO:0007669"/>
    <property type="project" value="InterPro"/>
</dbReference>
<accession>A0A831W4K8</accession>
<dbReference type="NCBIfam" id="NF033429">
    <property type="entry name" value="ImuA_translesion"/>
    <property type="match status" value="1"/>
</dbReference>
<dbReference type="Proteomes" id="UP000886251">
    <property type="component" value="Unassembled WGS sequence"/>
</dbReference>
<dbReference type="InterPro" id="IPR004596">
    <property type="entry name" value="Cell_div_suppressor_SulA"/>
</dbReference>
<reference evidence="2" key="1">
    <citation type="journal article" date="2020" name="mSystems">
        <title>Genome- and Community-Level Interaction Insights into Carbon Utilization and Element Cycling Functions of Hydrothermarchaeota in Hydrothermal Sediment.</title>
        <authorList>
            <person name="Zhou Z."/>
            <person name="Liu Y."/>
            <person name="Xu W."/>
            <person name="Pan J."/>
            <person name="Luo Z.H."/>
            <person name="Li M."/>
        </authorList>
    </citation>
    <scope>NUCLEOTIDE SEQUENCE [LARGE SCALE GENOMIC DNA]</scope>
    <source>
        <strain evidence="2">HyVt-443</strain>
    </source>
</reference>
<gene>
    <name evidence="2" type="primary">imuA</name>
    <name evidence="2" type="ORF">ENI96_14775</name>
</gene>
<dbReference type="AlphaFoldDB" id="A0A831W4K8"/>